<sequence>MVNAFSPASDLYPLETVAEPVAAHPTKVQYPSVPPGLKFLRLKLRLQALVSGEWAFRSAWQLFTTPRQLPTKAWEAAALAQATQHAVQAESGRIVYYEWNPAGARTILLVHGWEHRASFWGYMAAGLVAAGFRVLALDGPAHGASAGVRATLVSFGDAVQAVANASGPVYGVVAHSFGAACTAGVPVRFNQAAGGELPRLVLMSAPSSTRNVAERFADLLRLPHSVVERMSRFIQQQFNRSAESFSLVEAGRHLPVQRALLLHDRQDLNVPFADGEAIAASWPALDFRPTNGLGHNRIMREPAVIKEVVEFLS</sequence>
<organism evidence="2 3">
    <name type="scientific">Hymenobacter tibetensis</name>
    <dbReference type="NCBI Taxonomy" id="497967"/>
    <lineage>
        <taxon>Bacteria</taxon>
        <taxon>Pseudomonadati</taxon>
        <taxon>Bacteroidota</taxon>
        <taxon>Cytophagia</taxon>
        <taxon>Cytophagales</taxon>
        <taxon>Hymenobacteraceae</taxon>
        <taxon>Hymenobacter</taxon>
    </lineage>
</organism>
<name>A0ABY4CSE4_9BACT</name>
<dbReference type="EMBL" id="CP094669">
    <property type="protein sequence ID" value="UOG73176.1"/>
    <property type="molecule type" value="Genomic_DNA"/>
</dbReference>
<evidence type="ECO:0000259" key="1">
    <source>
        <dbReference type="Pfam" id="PF12697"/>
    </source>
</evidence>
<evidence type="ECO:0000313" key="2">
    <source>
        <dbReference type="EMBL" id="UOG73176.1"/>
    </source>
</evidence>
<protein>
    <submittedName>
        <fullName evidence="2">Alpha/beta fold hydrolase</fullName>
    </submittedName>
</protein>
<dbReference type="InterPro" id="IPR029058">
    <property type="entry name" value="AB_hydrolase_fold"/>
</dbReference>
<dbReference type="Gene3D" id="3.40.50.1820">
    <property type="entry name" value="alpha/beta hydrolase"/>
    <property type="match status" value="1"/>
</dbReference>
<evidence type="ECO:0000313" key="3">
    <source>
        <dbReference type="Proteomes" id="UP000831113"/>
    </source>
</evidence>
<feature type="domain" description="AB hydrolase-1" evidence="1">
    <location>
        <begin position="107"/>
        <end position="295"/>
    </location>
</feature>
<reference evidence="2 3" key="1">
    <citation type="submission" date="2022-03" db="EMBL/GenBank/DDBJ databases">
        <title>Hymenobactersp. isolated from the air.</title>
        <authorList>
            <person name="Won M."/>
            <person name="Kwon S.-W."/>
        </authorList>
    </citation>
    <scope>NUCLEOTIDE SEQUENCE [LARGE SCALE GENOMIC DNA]</scope>
    <source>
        <strain evidence="2 3">KACC 21982</strain>
    </source>
</reference>
<dbReference type="SUPFAM" id="SSF53474">
    <property type="entry name" value="alpha/beta-Hydrolases"/>
    <property type="match status" value="1"/>
</dbReference>
<dbReference type="RefSeq" id="WP_243795155.1">
    <property type="nucleotide sequence ID" value="NZ_CP094669.1"/>
</dbReference>
<dbReference type="Proteomes" id="UP000831113">
    <property type="component" value="Chromosome"/>
</dbReference>
<keyword evidence="2" id="KW-0378">Hydrolase</keyword>
<dbReference type="InterPro" id="IPR000073">
    <property type="entry name" value="AB_hydrolase_1"/>
</dbReference>
<accession>A0ABY4CSE4</accession>
<keyword evidence="3" id="KW-1185">Reference proteome</keyword>
<dbReference type="GO" id="GO:0016787">
    <property type="term" value="F:hydrolase activity"/>
    <property type="evidence" value="ECO:0007669"/>
    <property type="project" value="UniProtKB-KW"/>
</dbReference>
<dbReference type="Pfam" id="PF12697">
    <property type="entry name" value="Abhydrolase_6"/>
    <property type="match status" value="1"/>
</dbReference>
<gene>
    <name evidence="2" type="ORF">MTX78_13695</name>
</gene>
<proteinExistence type="predicted"/>